<accession>A0AC61MY32</accession>
<dbReference type="Proteomes" id="UP000595814">
    <property type="component" value="Chromosome"/>
</dbReference>
<evidence type="ECO:0000313" key="1">
    <source>
        <dbReference type="EMBL" id="QQK08700.1"/>
    </source>
</evidence>
<dbReference type="EMBL" id="CP066744">
    <property type="protein sequence ID" value="QQK08700.1"/>
    <property type="molecule type" value="Genomic_DNA"/>
</dbReference>
<reference evidence="1 2" key="1">
    <citation type="journal article" date="2022" name="Int. J. Syst. Evol. Microbiol.">
        <title>Miniphocaeibacter halophilus sp. nov., an ammonium-tolerant acetate-producing bacterium isolated from a biogas system.</title>
        <authorList>
            <person name="Schnurer A."/>
            <person name="Singh A."/>
            <person name="Bi S."/>
            <person name="Qiao W."/>
            <person name="Westerholm M."/>
        </authorList>
    </citation>
    <scope>NUCLEOTIDE SEQUENCE [LARGE SCALE GENOMIC DNA]</scope>
    <source>
        <strain evidence="1 2">AMB_01</strain>
    </source>
</reference>
<gene>
    <name evidence="1" type="ORF">JFY71_03940</name>
</gene>
<keyword evidence="1" id="KW-0808">Transferase</keyword>
<protein>
    <submittedName>
        <fullName evidence="1">FAD:protein FMN transferase</fullName>
    </submittedName>
</protein>
<proteinExistence type="predicted"/>
<evidence type="ECO:0000313" key="2">
    <source>
        <dbReference type="Proteomes" id="UP000595814"/>
    </source>
</evidence>
<organism evidence="1 2">
    <name type="scientific">Miniphocaeibacter halophilus</name>
    <dbReference type="NCBI Taxonomy" id="2931922"/>
    <lineage>
        <taxon>Bacteria</taxon>
        <taxon>Bacillati</taxon>
        <taxon>Bacillota</taxon>
        <taxon>Tissierellia</taxon>
        <taxon>Tissierellales</taxon>
        <taxon>Peptoniphilaceae</taxon>
        <taxon>Miniphocaeibacter</taxon>
    </lineage>
</organism>
<sequence>MKKKFILLSLLSIILLFTACNKNKYIKNQDTIFGTFDTIIDFTAYTETEEEYKKYYSLVKEEFNRLHKLYDIYNDYEGINNIKAINDMAGIEPVEVDRDIIELLKFSKNMTEKYSYKTNIAFGPVLNIWHEYREEALDENNKEKPEVPNIEELKSASQHTDINKVIINEENSTVFLEDEKMSLDIGATSKGYASQLVMNKVREAGCKSAILSAGGNVISIGKPMEKDKDKWGIGIQNPNSEKGDTGSSIIDIVYGNNISLVTSGDYQRYYEVDGKIYNHIIDPDTLVPGDLYKSVTVLAEDSGVADFLSTTLFLLPIEEGKDLIKDIDNVEVIWIDKNEKKHITEGMKNYLQSEGITAKED</sequence>
<keyword evidence="2" id="KW-1185">Reference proteome</keyword>
<name>A0AC61MY32_9FIRM</name>